<accession>A0AA41VET9</accession>
<evidence type="ECO:0000259" key="16">
    <source>
        <dbReference type="PROSITE" id="PS51873"/>
    </source>
</evidence>
<evidence type="ECO:0000256" key="6">
    <source>
        <dbReference type="ARBA" id="ARBA00012251"/>
    </source>
</evidence>
<evidence type="ECO:0000256" key="13">
    <source>
        <dbReference type="PROSITE-ProRule" id="PRU00175"/>
    </source>
</evidence>
<evidence type="ECO:0000256" key="8">
    <source>
        <dbReference type="ARBA" id="ARBA00022723"/>
    </source>
</evidence>
<evidence type="ECO:0000256" key="7">
    <source>
        <dbReference type="ARBA" id="ARBA00022679"/>
    </source>
</evidence>
<keyword evidence="18" id="KW-1185">Reference proteome</keyword>
<dbReference type="CDD" id="cd20346">
    <property type="entry name" value="BRcat_RBR_ANKIB1"/>
    <property type="match status" value="1"/>
</dbReference>
<feature type="domain" description="RING-type" evidence="16">
    <location>
        <begin position="128"/>
        <end position="341"/>
    </location>
</feature>
<dbReference type="InterPro" id="IPR031127">
    <property type="entry name" value="E3_UB_ligase_RBR"/>
</dbReference>
<dbReference type="SUPFAM" id="SSF57850">
    <property type="entry name" value="RING/U-box"/>
    <property type="match status" value="3"/>
</dbReference>
<dbReference type="Pfam" id="PF01485">
    <property type="entry name" value="IBR"/>
    <property type="match status" value="2"/>
</dbReference>
<dbReference type="InterPro" id="IPR045840">
    <property type="entry name" value="Ariadne"/>
</dbReference>
<keyword evidence="12" id="KW-0862">Zinc</keyword>
<evidence type="ECO:0000256" key="14">
    <source>
        <dbReference type="SAM" id="MobiDB-lite"/>
    </source>
</evidence>
<dbReference type="InterPro" id="IPR044066">
    <property type="entry name" value="TRIAD_supradom"/>
</dbReference>
<evidence type="ECO:0000256" key="4">
    <source>
        <dbReference type="ARBA" id="ARBA00004906"/>
    </source>
</evidence>
<dbReference type="Proteomes" id="UP001177140">
    <property type="component" value="Unassembled WGS sequence"/>
</dbReference>
<dbReference type="SMART" id="SM00647">
    <property type="entry name" value="IBR"/>
    <property type="match status" value="2"/>
</dbReference>
<organism evidence="17 18">
    <name type="scientific">Papaver nudicaule</name>
    <name type="common">Iceland poppy</name>
    <dbReference type="NCBI Taxonomy" id="74823"/>
    <lineage>
        <taxon>Eukaryota</taxon>
        <taxon>Viridiplantae</taxon>
        <taxon>Streptophyta</taxon>
        <taxon>Embryophyta</taxon>
        <taxon>Tracheophyta</taxon>
        <taxon>Spermatophyta</taxon>
        <taxon>Magnoliopsida</taxon>
        <taxon>Ranunculales</taxon>
        <taxon>Papaveraceae</taxon>
        <taxon>Papaveroideae</taxon>
        <taxon>Papaver</taxon>
    </lineage>
</organism>
<dbReference type="EC" id="2.3.2.31" evidence="6"/>
<comment type="pathway">
    <text evidence="4">Protein modification; protein ubiquitination.</text>
</comment>
<evidence type="ECO:0000256" key="1">
    <source>
        <dbReference type="ARBA" id="ARBA00001798"/>
    </source>
</evidence>
<evidence type="ECO:0000313" key="17">
    <source>
        <dbReference type="EMBL" id="MCL7039926.1"/>
    </source>
</evidence>
<dbReference type="Gene3D" id="3.30.40.10">
    <property type="entry name" value="Zinc/RING finger domain, C3HC4 (zinc finger)"/>
    <property type="match status" value="1"/>
</dbReference>
<keyword evidence="11" id="KW-0833">Ubl conjugation pathway</keyword>
<dbReference type="Gene3D" id="1.20.120.1750">
    <property type="match status" value="1"/>
</dbReference>
<dbReference type="CDD" id="cd16773">
    <property type="entry name" value="RING-HC_RBR_TRIAD1"/>
    <property type="match status" value="1"/>
</dbReference>
<keyword evidence="9" id="KW-0677">Repeat</keyword>
<sequence length="610" mass="69679">MVKIQEMKSMGSEENSVRSSSTAVALQSEISGDLEEVYHDSLISFQTTPHCKAITKNNLLVAQREELRRVMEFLVLNEHQARVLLIHHCWDIDKLLKTLVEKGKETLFSEAGIFIVGPRNLSSTAPSATIACNICTEDCSFNEVTMMDCGHNFCNKCWTEHFIIKINEGQSRRIRCMAHGCDTICDEAIVRKLVSAKDIDLAERFEKFLLESYIEDNKKVKWCPSVPHCGNAIRVGHDEYCEVECLCGLQFCFCCSLEVHSPCSCVMWKLWTQKCHESKTVNWISSNTVPCPKCHRAIVRDGGCNLMRCICGQAFCWACGVATGVTHTWYNIDGHVCVGRDKINSHVMKDLRRYMHHYDQYIAHKRSYTLEVGLEEALRMKVLVLERKASGRQEFSWAINGLRRLLVSRRFLAYLYPFAYYMFGDSLFKNEMTNAEKALKQKKMEIQQRGLQINVDNLSNFIQAPFHTYSTEKLIYTRMKVIKLSEIIDAQCRQMHQSIESDLLGSLEMEIHNIAPYNSNGVERALELSLWDSVTTDSTPPLNITLDDSDSYKERSENALASRQVEVQNHQRQPPPVALGKKQISSKRLLKKLLTIPSSISTCILGKEKK</sequence>
<comment type="similarity">
    <text evidence="5">Belongs to the RBR family. Ariadne subfamily.</text>
</comment>
<dbReference type="InterPro" id="IPR013083">
    <property type="entry name" value="Znf_RING/FYVE/PHD"/>
</dbReference>
<name>A0AA41VET9_PAPNU</name>
<evidence type="ECO:0000256" key="5">
    <source>
        <dbReference type="ARBA" id="ARBA00005884"/>
    </source>
</evidence>
<evidence type="ECO:0000256" key="10">
    <source>
        <dbReference type="ARBA" id="ARBA00022771"/>
    </source>
</evidence>
<protein>
    <recommendedName>
        <fullName evidence="6">RBR-type E3 ubiquitin transferase</fullName>
        <ecNumber evidence="6">2.3.2.31</ecNumber>
    </recommendedName>
</protein>
<dbReference type="PROSITE" id="PS50089">
    <property type="entry name" value="ZF_RING_2"/>
    <property type="match status" value="1"/>
</dbReference>
<dbReference type="GO" id="GO:0008270">
    <property type="term" value="F:zinc ion binding"/>
    <property type="evidence" value="ECO:0007669"/>
    <property type="project" value="UniProtKB-KW"/>
</dbReference>
<evidence type="ECO:0000256" key="3">
    <source>
        <dbReference type="ARBA" id="ARBA00003976"/>
    </source>
</evidence>
<evidence type="ECO:0000259" key="15">
    <source>
        <dbReference type="PROSITE" id="PS50089"/>
    </source>
</evidence>
<comment type="caution">
    <text evidence="17">The sequence shown here is derived from an EMBL/GenBank/DDBJ whole genome shotgun (WGS) entry which is preliminary data.</text>
</comment>
<feature type="region of interest" description="Disordered" evidence="14">
    <location>
        <begin position="1"/>
        <end position="20"/>
    </location>
</feature>
<comment type="cofactor">
    <cofactor evidence="2">
        <name>Zn(2+)</name>
        <dbReference type="ChEBI" id="CHEBI:29105"/>
    </cofactor>
</comment>
<proteinExistence type="inferred from homology"/>
<dbReference type="PROSITE" id="PS51873">
    <property type="entry name" value="TRIAD"/>
    <property type="match status" value="1"/>
</dbReference>
<dbReference type="GO" id="GO:0061630">
    <property type="term" value="F:ubiquitin protein ligase activity"/>
    <property type="evidence" value="ECO:0007669"/>
    <property type="project" value="UniProtKB-EC"/>
</dbReference>
<evidence type="ECO:0000256" key="9">
    <source>
        <dbReference type="ARBA" id="ARBA00022737"/>
    </source>
</evidence>
<feature type="domain" description="RING-type" evidence="15">
    <location>
        <begin position="132"/>
        <end position="179"/>
    </location>
</feature>
<dbReference type="AlphaFoldDB" id="A0AA41VET9"/>
<evidence type="ECO:0000256" key="2">
    <source>
        <dbReference type="ARBA" id="ARBA00001947"/>
    </source>
</evidence>
<keyword evidence="7" id="KW-0808">Transferase</keyword>
<dbReference type="PANTHER" id="PTHR11685">
    <property type="entry name" value="RBR FAMILY RING FINGER AND IBR DOMAIN-CONTAINING"/>
    <property type="match status" value="1"/>
</dbReference>
<dbReference type="Pfam" id="PF19422">
    <property type="entry name" value="Ariadne"/>
    <property type="match status" value="1"/>
</dbReference>
<keyword evidence="10 13" id="KW-0863">Zinc-finger</keyword>
<evidence type="ECO:0000256" key="12">
    <source>
        <dbReference type="ARBA" id="ARBA00022833"/>
    </source>
</evidence>
<gene>
    <name evidence="17" type="ORF">MKW94_023118</name>
</gene>
<comment type="catalytic activity">
    <reaction evidence="1">
        <text>[E2 ubiquitin-conjugating enzyme]-S-ubiquitinyl-L-cysteine + [acceptor protein]-L-lysine = [E2 ubiquitin-conjugating enzyme]-L-cysteine + [acceptor protein]-N(6)-ubiquitinyl-L-lysine.</text>
        <dbReference type="EC" id="2.3.2.31"/>
    </reaction>
</comment>
<evidence type="ECO:0000313" key="18">
    <source>
        <dbReference type="Proteomes" id="UP001177140"/>
    </source>
</evidence>
<dbReference type="FunFam" id="3.30.40.10:FF:000019">
    <property type="entry name" value="RBR-type E3 ubiquitin transferase"/>
    <property type="match status" value="1"/>
</dbReference>
<dbReference type="InterPro" id="IPR001841">
    <property type="entry name" value="Znf_RING"/>
</dbReference>
<dbReference type="GO" id="GO:0016567">
    <property type="term" value="P:protein ubiquitination"/>
    <property type="evidence" value="ECO:0007669"/>
    <property type="project" value="InterPro"/>
</dbReference>
<evidence type="ECO:0000256" key="11">
    <source>
        <dbReference type="ARBA" id="ARBA00022786"/>
    </source>
</evidence>
<dbReference type="InterPro" id="IPR002867">
    <property type="entry name" value="IBR_dom"/>
</dbReference>
<keyword evidence="8" id="KW-0479">Metal-binding</keyword>
<dbReference type="EMBL" id="JAJJMA010206489">
    <property type="protein sequence ID" value="MCL7039926.1"/>
    <property type="molecule type" value="Genomic_DNA"/>
</dbReference>
<reference evidence="17" key="1">
    <citation type="submission" date="2022-03" db="EMBL/GenBank/DDBJ databases">
        <title>A functionally conserved STORR gene fusion in Papaver species that diverged 16.8 million years ago.</title>
        <authorList>
            <person name="Catania T."/>
        </authorList>
    </citation>
    <scope>NUCLEOTIDE SEQUENCE</scope>
    <source>
        <strain evidence="17">S-191538</strain>
    </source>
</reference>
<comment type="function">
    <text evidence="3">Might act as an E3 ubiquitin-protein ligase, or as part of E3 complex, which accepts ubiquitin from specific E2 ubiquitin-conjugating enzymes and then transfers it to substrates.</text>
</comment>